<organism evidence="4 5">
    <name type="scientific">Mytilus galloprovincialis</name>
    <name type="common">Mediterranean mussel</name>
    <dbReference type="NCBI Taxonomy" id="29158"/>
    <lineage>
        <taxon>Eukaryota</taxon>
        <taxon>Metazoa</taxon>
        <taxon>Spiralia</taxon>
        <taxon>Lophotrochozoa</taxon>
        <taxon>Mollusca</taxon>
        <taxon>Bivalvia</taxon>
        <taxon>Autobranchia</taxon>
        <taxon>Pteriomorphia</taxon>
        <taxon>Mytilida</taxon>
        <taxon>Mytiloidea</taxon>
        <taxon>Mytilidae</taxon>
        <taxon>Mytilinae</taxon>
        <taxon>Mytilus</taxon>
    </lineage>
</organism>
<dbReference type="Pfam" id="PF00012">
    <property type="entry name" value="HSP70"/>
    <property type="match status" value="1"/>
</dbReference>
<dbReference type="CDD" id="cd10229">
    <property type="entry name" value="ASKHA_NBD_HSP70_HSPA12"/>
    <property type="match status" value="1"/>
</dbReference>
<dbReference type="Gene3D" id="3.90.640.10">
    <property type="entry name" value="Actin, Chain A, domain 4"/>
    <property type="match status" value="1"/>
</dbReference>
<dbReference type="SUPFAM" id="SSF53067">
    <property type="entry name" value="Actin-like ATPase domain"/>
    <property type="match status" value="2"/>
</dbReference>
<gene>
    <name evidence="4" type="ORF">MGAL_10B032366</name>
</gene>
<dbReference type="InterPro" id="IPR013126">
    <property type="entry name" value="Hsp_70_fam"/>
</dbReference>
<sequence>MISPDYKYVVAIDVGTTSSAYAYAKKEDIDFDKNQVNVTCNQAWGVGKHNYMKIKTPTSVLLDENGELDSFGYKAEYNYDKRVKDGVNDFYFFRNFRMALYKNNPTSQMVIFDVNGRRMMVQTVFSKTISAFMKEFKESITNSGNNISSEEVRWVLTVPAIWSEAAKQFMKICAYLAGIPDNQLIIALESEAASIYCQYVQKRDIDDNAISVSKKGTQYMVVDLGGGKVDIAVNETLGNGFLREIHRPTGEDCGGNLINQSLVQELSQIVGNSFLKDVKRSYPKECFDIQRDFEAAMKCVDPFEENKISLRLPYVFLNIIRQEINQEQMKQILHLGPHCEKIIIENDWVYISSNLIRERLLQPIAEKIYKLIMNILFKIKNPRLTKILLVGGFADSKCIQEAVRKGFPSNKIIVPHEADLCIIKGAVILGHSPDLIQHDDKHDERVIREYYNSAAQTVVKNATSKKTS</sequence>
<dbReference type="AlphaFoldDB" id="A0A8B6HCA8"/>
<evidence type="ECO:0000313" key="4">
    <source>
        <dbReference type="EMBL" id="VDI77974.1"/>
    </source>
</evidence>
<keyword evidence="2" id="KW-0547">Nucleotide-binding</keyword>
<dbReference type="Gene3D" id="3.30.420.40">
    <property type="match status" value="2"/>
</dbReference>
<evidence type="ECO:0000256" key="2">
    <source>
        <dbReference type="ARBA" id="ARBA00022741"/>
    </source>
</evidence>
<dbReference type="PANTHER" id="PTHR14187:SF5">
    <property type="entry name" value="HEAT SHOCK 70 KDA PROTEIN 12A"/>
    <property type="match status" value="1"/>
</dbReference>
<comment type="caution">
    <text evidence="4">The sequence shown here is derived from an EMBL/GenBank/DDBJ whole genome shotgun (WGS) entry which is preliminary data.</text>
</comment>
<dbReference type="InterPro" id="IPR043129">
    <property type="entry name" value="ATPase_NBD"/>
</dbReference>
<dbReference type="PANTHER" id="PTHR14187">
    <property type="entry name" value="ALPHA KINASE/ELONGATION FACTOR 2 KINASE"/>
    <property type="match status" value="1"/>
</dbReference>
<dbReference type="OrthoDB" id="6136980at2759"/>
<dbReference type="EMBL" id="UYJE01009911">
    <property type="protein sequence ID" value="VDI77974.1"/>
    <property type="molecule type" value="Genomic_DNA"/>
</dbReference>
<keyword evidence="3" id="KW-0067">ATP-binding</keyword>
<accession>A0A8B6HCA8</accession>
<dbReference type="GO" id="GO:0140662">
    <property type="term" value="F:ATP-dependent protein folding chaperone"/>
    <property type="evidence" value="ECO:0007669"/>
    <property type="project" value="InterPro"/>
</dbReference>
<protein>
    <submittedName>
        <fullName evidence="4">Uncharacterized protein</fullName>
    </submittedName>
</protein>
<reference evidence="4" key="1">
    <citation type="submission" date="2018-11" db="EMBL/GenBank/DDBJ databases">
        <authorList>
            <person name="Alioto T."/>
            <person name="Alioto T."/>
        </authorList>
    </citation>
    <scope>NUCLEOTIDE SEQUENCE</scope>
</reference>
<dbReference type="Proteomes" id="UP000596742">
    <property type="component" value="Unassembled WGS sequence"/>
</dbReference>
<evidence type="ECO:0000256" key="1">
    <source>
        <dbReference type="ARBA" id="ARBA00007381"/>
    </source>
</evidence>
<evidence type="ECO:0000313" key="5">
    <source>
        <dbReference type="Proteomes" id="UP000596742"/>
    </source>
</evidence>
<dbReference type="GO" id="GO:0005524">
    <property type="term" value="F:ATP binding"/>
    <property type="evidence" value="ECO:0007669"/>
    <property type="project" value="UniProtKB-KW"/>
</dbReference>
<comment type="similarity">
    <text evidence="1">Belongs to the heat shock protein 70 family.</text>
</comment>
<name>A0A8B6HCA8_MYTGA</name>
<proteinExistence type="inferred from homology"/>
<evidence type="ECO:0000256" key="3">
    <source>
        <dbReference type="ARBA" id="ARBA00022840"/>
    </source>
</evidence>
<keyword evidence="5" id="KW-1185">Reference proteome</keyword>